<dbReference type="PANTHER" id="PTHR28072">
    <property type="entry name" value="CRUCIFORM CUTTING ENDONUCLEASE 1, MITOCHONDRIAL-RELATED"/>
    <property type="match status" value="1"/>
</dbReference>
<evidence type="ECO:0000313" key="3">
    <source>
        <dbReference type="EMBL" id="CAG8564343.1"/>
    </source>
</evidence>
<evidence type="ECO:0000259" key="2">
    <source>
        <dbReference type="Pfam" id="PF09159"/>
    </source>
</evidence>
<reference evidence="3" key="1">
    <citation type="submission" date="2021-06" db="EMBL/GenBank/DDBJ databases">
        <authorList>
            <person name="Kallberg Y."/>
            <person name="Tangrot J."/>
            <person name="Rosling A."/>
        </authorList>
    </citation>
    <scope>NUCLEOTIDE SEQUENCE</scope>
    <source>
        <strain evidence="3">FL130A</strain>
    </source>
</reference>
<dbReference type="OrthoDB" id="5552842at2759"/>
<dbReference type="Gene3D" id="3.30.420.10">
    <property type="entry name" value="Ribonuclease H-like superfamily/Ribonuclease H"/>
    <property type="match status" value="1"/>
</dbReference>
<dbReference type="EMBL" id="CAJVPS010002280">
    <property type="protein sequence ID" value="CAG8564343.1"/>
    <property type="molecule type" value="Genomic_DNA"/>
</dbReference>
<name>A0A9N9BHT8_9GLOM</name>
<feature type="domain" description="Mitochondrial resolvase Ydc2 catalytic" evidence="2">
    <location>
        <begin position="20"/>
        <end position="267"/>
    </location>
</feature>
<dbReference type="Pfam" id="PF09159">
    <property type="entry name" value="Ydc2-catalyt"/>
    <property type="match status" value="1"/>
</dbReference>
<sequence>MSRAETVSSKLRFYSIPQSIVSIDIGSKNLAYVHLTKDLRILDWQLHQFDLKVLEIGCFGPSVLSFVHDTLLPKQNIENLGSFVLERQPFRTFASSGILKLITLETTLYTVLLDRAKEGVSVESLTPIQTARFVDARLGNLEKSEDDSNNDKEEKPSNSKKKKLNKESKTLKKSIVKEFSAGIGLEDDHYYTTWLDSIGKSSSISNLKRTGNRNRKRLSKSIVKNWLADHKNLYTDEQFDYYNNAKKKDDLTDCLLQALSYYNYRKTSLREAFRWIDSQQTK</sequence>
<dbReference type="SUPFAM" id="SSF53098">
    <property type="entry name" value="Ribonuclease H-like"/>
    <property type="match status" value="1"/>
</dbReference>
<comment type="caution">
    <text evidence="3">The sequence shown here is derived from an EMBL/GenBank/DDBJ whole genome shotgun (WGS) entry which is preliminary data.</text>
</comment>
<keyword evidence="4" id="KW-1185">Reference proteome</keyword>
<dbReference type="PANTHER" id="PTHR28072:SF1">
    <property type="entry name" value="CRUCIFORM CUTTING ENDONUCLEASE 1, MITOCHONDRIAL-RELATED"/>
    <property type="match status" value="1"/>
</dbReference>
<organism evidence="3 4">
    <name type="scientific">Ambispora leptoticha</name>
    <dbReference type="NCBI Taxonomy" id="144679"/>
    <lineage>
        <taxon>Eukaryota</taxon>
        <taxon>Fungi</taxon>
        <taxon>Fungi incertae sedis</taxon>
        <taxon>Mucoromycota</taxon>
        <taxon>Glomeromycotina</taxon>
        <taxon>Glomeromycetes</taxon>
        <taxon>Archaeosporales</taxon>
        <taxon>Ambisporaceae</taxon>
        <taxon>Ambispora</taxon>
    </lineage>
</organism>
<proteinExistence type="predicted"/>
<dbReference type="GO" id="GO:0003676">
    <property type="term" value="F:nucleic acid binding"/>
    <property type="evidence" value="ECO:0007669"/>
    <property type="project" value="InterPro"/>
</dbReference>
<gene>
    <name evidence="3" type="ORF">ALEPTO_LOCUS6505</name>
</gene>
<dbReference type="InterPro" id="IPR039197">
    <property type="entry name" value="Mrs1/Cce1"/>
</dbReference>
<evidence type="ECO:0000256" key="1">
    <source>
        <dbReference type="SAM" id="MobiDB-lite"/>
    </source>
</evidence>
<protein>
    <submittedName>
        <fullName evidence="3">5808_t:CDS:1</fullName>
    </submittedName>
</protein>
<dbReference type="InterPro" id="IPR012337">
    <property type="entry name" value="RNaseH-like_sf"/>
</dbReference>
<dbReference type="AlphaFoldDB" id="A0A9N9BHT8"/>
<feature type="region of interest" description="Disordered" evidence="1">
    <location>
        <begin position="142"/>
        <end position="166"/>
    </location>
</feature>
<evidence type="ECO:0000313" key="4">
    <source>
        <dbReference type="Proteomes" id="UP000789508"/>
    </source>
</evidence>
<dbReference type="InterPro" id="IPR015242">
    <property type="entry name" value="Ydc2_cat"/>
</dbReference>
<dbReference type="InterPro" id="IPR036397">
    <property type="entry name" value="RNaseH_sf"/>
</dbReference>
<accession>A0A9N9BHT8</accession>
<dbReference type="Proteomes" id="UP000789508">
    <property type="component" value="Unassembled WGS sequence"/>
</dbReference>